<accession>A0AAN8TGJ0</accession>
<keyword evidence="3" id="KW-1185">Reference proteome</keyword>
<evidence type="ECO:0000313" key="3">
    <source>
        <dbReference type="Proteomes" id="UP001371456"/>
    </source>
</evidence>
<comment type="caution">
    <text evidence="2">The sequence shown here is derived from an EMBL/GenBank/DDBJ whole genome shotgun (WGS) entry which is preliminary data.</text>
</comment>
<organism evidence="2 3">
    <name type="scientific">Solanum bulbocastanum</name>
    <name type="common">Wild potato</name>
    <dbReference type="NCBI Taxonomy" id="147425"/>
    <lineage>
        <taxon>Eukaryota</taxon>
        <taxon>Viridiplantae</taxon>
        <taxon>Streptophyta</taxon>
        <taxon>Embryophyta</taxon>
        <taxon>Tracheophyta</taxon>
        <taxon>Spermatophyta</taxon>
        <taxon>Magnoliopsida</taxon>
        <taxon>eudicotyledons</taxon>
        <taxon>Gunneridae</taxon>
        <taxon>Pentapetalae</taxon>
        <taxon>asterids</taxon>
        <taxon>lamiids</taxon>
        <taxon>Solanales</taxon>
        <taxon>Solanaceae</taxon>
        <taxon>Solanoideae</taxon>
        <taxon>Solaneae</taxon>
        <taxon>Solanum</taxon>
    </lineage>
</organism>
<reference evidence="2 3" key="1">
    <citation type="submission" date="2024-02" db="EMBL/GenBank/DDBJ databases">
        <title>de novo genome assembly of Solanum bulbocastanum strain 11H21.</title>
        <authorList>
            <person name="Hosaka A.J."/>
        </authorList>
    </citation>
    <scope>NUCLEOTIDE SEQUENCE [LARGE SCALE GENOMIC DNA]</scope>
    <source>
        <tissue evidence="2">Young leaves</tissue>
    </source>
</reference>
<evidence type="ECO:0000313" key="2">
    <source>
        <dbReference type="EMBL" id="KAK6783351.1"/>
    </source>
</evidence>
<proteinExistence type="predicted"/>
<sequence>MASAQAHLAKAENRKFFQNLWRTDLMGTLKADPPFWCFALWCGPCSSYVLRKRALYGDMTRYKCCAGYMPCSGKCGESRCPEFCLVTEVCCCFGNSVSSTRFLLQDEFNIRTTKCDNCIIGFMIVLGQLACLCRIAACLTGDEGLEDAAHILTCLSDMVYYSVCACMQTQHKVELDKRDGKFGDPSPMSIPPVQQMSRFDQPYGPTVGYPPAYGAPYRQPQPPHRGYPASAPPLAPAQAPGFPPPSASAYPPPGPGAYPPPSASAYPPPGPGAYPPPSASAYPPPGPYPPHQQPGFWR</sequence>
<dbReference type="PANTHER" id="PTHR31152:SF10">
    <property type="entry name" value="ENHANCER OF AG-4 PROTEIN 2-LIKE"/>
    <property type="match status" value="1"/>
</dbReference>
<dbReference type="AlphaFoldDB" id="A0AAN8TGJ0"/>
<name>A0AAN8TGJ0_SOLBU</name>
<feature type="region of interest" description="Disordered" evidence="1">
    <location>
        <begin position="177"/>
        <end position="298"/>
    </location>
</feature>
<feature type="compositionally biased region" description="Pro residues" evidence="1">
    <location>
        <begin position="219"/>
        <end position="292"/>
    </location>
</feature>
<evidence type="ECO:0000256" key="1">
    <source>
        <dbReference type="SAM" id="MobiDB-lite"/>
    </source>
</evidence>
<gene>
    <name evidence="2" type="ORF">RDI58_021148</name>
</gene>
<dbReference type="Proteomes" id="UP001371456">
    <property type="component" value="Unassembled WGS sequence"/>
</dbReference>
<dbReference type="PANTHER" id="PTHR31152">
    <property type="entry name" value="PLAC8 FAMILY PROTEIN"/>
    <property type="match status" value="1"/>
</dbReference>
<dbReference type="EMBL" id="JBANQN010000008">
    <property type="protein sequence ID" value="KAK6783351.1"/>
    <property type="molecule type" value="Genomic_DNA"/>
</dbReference>
<protein>
    <submittedName>
        <fullName evidence="2">Uncharacterized protein</fullName>
    </submittedName>
</protein>